<dbReference type="PANTHER" id="PTHR14494">
    <property type="entry name" value="ALADIN/ADRACALIN/AAAS"/>
    <property type="match status" value="1"/>
</dbReference>
<dbReference type="GO" id="GO:0006913">
    <property type="term" value="P:nucleocytoplasmic transport"/>
    <property type="evidence" value="ECO:0007669"/>
    <property type="project" value="TreeGrafter"/>
</dbReference>
<sequence>MQEIKCLEWRPFSGSTLAVASKYGICLWTIKTSKKLLEVKDTDIRVFTSGGGQESWMTLLSHPGQQNVVSLSWSPCGSYLAAICDGSNSLFVWEISTQKCTSFVRLDGPILGLKWSPNGEKLAIAVPSYFRIWNTLTWTSSHVSCNGLISSFEWMPDSQNNKLWRLIMFRAFKDQISPEITLIYEFKDHSKFDLGR</sequence>
<organism evidence="1 2">
    <name type="scientific">Rozella allomycis (strain CSF55)</name>
    <dbReference type="NCBI Taxonomy" id="988480"/>
    <lineage>
        <taxon>Eukaryota</taxon>
        <taxon>Fungi</taxon>
        <taxon>Fungi incertae sedis</taxon>
        <taxon>Cryptomycota</taxon>
        <taxon>Cryptomycota incertae sedis</taxon>
        <taxon>Rozella</taxon>
    </lineage>
</organism>
<dbReference type="GO" id="GO:0005643">
    <property type="term" value="C:nuclear pore"/>
    <property type="evidence" value="ECO:0007669"/>
    <property type="project" value="TreeGrafter"/>
</dbReference>
<dbReference type="InterPro" id="IPR001680">
    <property type="entry name" value="WD40_rpt"/>
</dbReference>
<proteinExistence type="predicted"/>
<protein>
    <submittedName>
        <fullName evidence="1">WD40 repeat-like protein</fullName>
    </submittedName>
</protein>
<dbReference type="Proteomes" id="UP000281549">
    <property type="component" value="Unassembled WGS sequence"/>
</dbReference>
<dbReference type="PANTHER" id="PTHR14494:SF0">
    <property type="entry name" value="ALADIN"/>
    <property type="match status" value="1"/>
</dbReference>
<dbReference type="InterPro" id="IPR045139">
    <property type="entry name" value="Aladin"/>
</dbReference>
<dbReference type="InterPro" id="IPR015943">
    <property type="entry name" value="WD40/YVTN_repeat-like_dom_sf"/>
</dbReference>
<dbReference type="AlphaFoldDB" id="A0A4V1J0B1"/>
<accession>A0A4V1J0B1</accession>
<dbReference type="SUPFAM" id="SSF50978">
    <property type="entry name" value="WD40 repeat-like"/>
    <property type="match status" value="1"/>
</dbReference>
<evidence type="ECO:0000313" key="2">
    <source>
        <dbReference type="Proteomes" id="UP000281549"/>
    </source>
</evidence>
<dbReference type="EMBL" id="ML005005">
    <property type="protein sequence ID" value="RKP20939.1"/>
    <property type="molecule type" value="Genomic_DNA"/>
</dbReference>
<evidence type="ECO:0000313" key="1">
    <source>
        <dbReference type="EMBL" id="RKP20939.1"/>
    </source>
</evidence>
<dbReference type="Gene3D" id="2.130.10.10">
    <property type="entry name" value="YVTN repeat-like/Quinoprotein amine dehydrogenase"/>
    <property type="match status" value="1"/>
</dbReference>
<name>A0A4V1J0B1_ROZAC</name>
<reference evidence="2" key="1">
    <citation type="journal article" date="2018" name="Nat. Microbiol.">
        <title>Leveraging single-cell genomics to expand the fungal tree of life.</title>
        <authorList>
            <person name="Ahrendt S.R."/>
            <person name="Quandt C.A."/>
            <person name="Ciobanu D."/>
            <person name="Clum A."/>
            <person name="Salamov A."/>
            <person name="Andreopoulos B."/>
            <person name="Cheng J.F."/>
            <person name="Woyke T."/>
            <person name="Pelin A."/>
            <person name="Henrissat B."/>
            <person name="Reynolds N.K."/>
            <person name="Benny G.L."/>
            <person name="Smith M.E."/>
            <person name="James T.Y."/>
            <person name="Grigoriev I.V."/>
        </authorList>
    </citation>
    <scope>NUCLEOTIDE SEQUENCE [LARGE SCALE GENOMIC DNA]</scope>
    <source>
        <strain evidence="2">CSF55</strain>
    </source>
</reference>
<gene>
    <name evidence="1" type="ORF">ROZALSC1DRAFT_27612</name>
</gene>
<dbReference type="InterPro" id="IPR036322">
    <property type="entry name" value="WD40_repeat_dom_sf"/>
</dbReference>
<dbReference type="SMART" id="SM00320">
    <property type="entry name" value="WD40"/>
    <property type="match status" value="2"/>
</dbReference>